<name>A0A1X9LQP1_9MICO</name>
<evidence type="ECO:0000256" key="5">
    <source>
        <dbReference type="ARBA" id="ARBA00022970"/>
    </source>
</evidence>
<keyword evidence="6 9" id="KW-1133">Transmembrane helix</keyword>
<proteinExistence type="inferred from homology"/>
<evidence type="ECO:0000256" key="1">
    <source>
        <dbReference type="ARBA" id="ARBA00004651"/>
    </source>
</evidence>
<organism evidence="10 11">
    <name type="scientific">Cnuibacter physcomitrellae</name>
    <dbReference type="NCBI Taxonomy" id="1619308"/>
    <lineage>
        <taxon>Bacteria</taxon>
        <taxon>Bacillati</taxon>
        <taxon>Actinomycetota</taxon>
        <taxon>Actinomycetes</taxon>
        <taxon>Micrococcales</taxon>
        <taxon>Microbacteriaceae</taxon>
        <taxon>Cnuibacter</taxon>
    </lineage>
</organism>
<evidence type="ECO:0000256" key="8">
    <source>
        <dbReference type="ARBA" id="ARBA00037998"/>
    </source>
</evidence>
<keyword evidence="3" id="KW-1003">Cell membrane</keyword>
<evidence type="ECO:0000256" key="7">
    <source>
        <dbReference type="ARBA" id="ARBA00023136"/>
    </source>
</evidence>
<dbReference type="PANTHER" id="PTHR11795:SF442">
    <property type="entry name" value="ABC TRANSPORTER ATP-BINDING PROTEIN"/>
    <property type="match status" value="1"/>
</dbReference>
<evidence type="ECO:0000313" key="11">
    <source>
        <dbReference type="Proteomes" id="UP000192775"/>
    </source>
</evidence>
<feature type="transmembrane region" description="Helical" evidence="9">
    <location>
        <begin position="63"/>
        <end position="85"/>
    </location>
</feature>
<keyword evidence="5" id="KW-0029">Amino-acid transport</keyword>
<evidence type="ECO:0000256" key="9">
    <source>
        <dbReference type="SAM" id="Phobius"/>
    </source>
</evidence>
<comment type="similarity">
    <text evidence="8">Belongs to the binding-protein-dependent transport system permease family. LivHM subfamily.</text>
</comment>
<dbReference type="GO" id="GO:0005886">
    <property type="term" value="C:plasma membrane"/>
    <property type="evidence" value="ECO:0007669"/>
    <property type="project" value="UniProtKB-SubCell"/>
</dbReference>
<protein>
    <recommendedName>
        <fullName evidence="12">Branched-chain amino acid ABC transporter permease</fullName>
    </recommendedName>
</protein>
<feature type="transmembrane region" description="Helical" evidence="9">
    <location>
        <begin position="12"/>
        <end position="34"/>
    </location>
</feature>
<dbReference type="KEGG" id="cphy:B5808_19070"/>
<dbReference type="GO" id="GO:0022857">
    <property type="term" value="F:transmembrane transporter activity"/>
    <property type="evidence" value="ECO:0007669"/>
    <property type="project" value="InterPro"/>
</dbReference>
<geneLocation type="plasmid" evidence="10">
    <name>unnamed1</name>
</geneLocation>
<evidence type="ECO:0008006" key="12">
    <source>
        <dbReference type="Google" id="ProtNLM"/>
    </source>
</evidence>
<evidence type="ECO:0000256" key="3">
    <source>
        <dbReference type="ARBA" id="ARBA00022475"/>
    </source>
</evidence>
<dbReference type="InterPro" id="IPR001851">
    <property type="entry name" value="ABC_transp_permease"/>
</dbReference>
<evidence type="ECO:0000256" key="2">
    <source>
        <dbReference type="ARBA" id="ARBA00022448"/>
    </source>
</evidence>
<feature type="transmembrane region" description="Helical" evidence="9">
    <location>
        <begin position="41"/>
        <end position="57"/>
    </location>
</feature>
<dbReference type="Proteomes" id="UP000192775">
    <property type="component" value="Plasmid unnamed1"/>
</dbReference>
<comment type="subcellular location">
    <subcellularLocation>
        <location evidence="1">Cell membrane</location>
        <topology evidence="1">Multi-pass membrane protein</topology>
    </subcellularLocation>
</comment>
<dbReference type="PANTHER" id="PTHR11795">
    <property type="entry name" value="BRANCHED-CHAIN AMINO ACID TRANSPORT SYSTEM PERMEASE PROTEIN LIVH"/>
    <property type="match status" value="1"/>
</dbReference>
<keyword evidence="10" id="KW-0614">Plasmid</keyword>
<gene>
    <name evidence="10" type="ORF">B5808_19070</name>
</gene>
<feature type="transmembrane region" description="Helical" evidence="9">
    <location>
        <begin position="97"/>
        <end position="117"/>
    </location>
</feature>
<keyword evidence="7 9" id="KW-0472">Membrane</keyword>
<dbReference type="EMBL" id="CP020716">
    <property type="protein sequence ID" value="ARJ07505.1"/>
    <property type="molecule type" value="Genomic_DNA"/>
</dbReference>
<sequence>MTVISTLISGVAYGVPLFLVASGLTLIYGVIGVLNFAHGSFFVVGALLATSILGTTLPTIPTFIVAVLAGAAAVALLGLVTESTVVRRLYRRDHITMLLATFAILLIVEGAAEAIWGNSPARSASRRYSRAVSPSSVPRSRSTTSCSWSWVHSSPRACTCSSTGAASAAPCERSLRTPSWARPWA</sequence>
<dbReference type="GO" id="GO:0006865">
    <property type="term" value="P:amino acid transport"/>
    <property type="evidence" value="ECO:0007669"/>
    <property type="project" value="UniProtKB-KW"/>
</dbReference>
<reference evidence="10 11" key="1">
    <citation type="submission" date="2017-04" db="EMBL/GenBank/DDBJ databases">
        <authorList>
            <person name="Afonso C.L."/>
            <person name="Miller P.J."/>
            <person name="Scott M.A."/>
            <person name="Spackman E."/>
            <person name="Goraichik I."/>
            <person name="Dimitrov K.M."/>
            <person name="Suarez D.L."/>
            <person name="Swayne D.E."/>
        </authorList>
    </citation>
    <scope>NUCLEOTIDE SEQUENCE [LARGE SCALE GENOMIC DNA]</scope>
    <source>
        <strain evidence="11">XA(T)</strain>
        <plasmid evidence="11">Plasmid unnamed1</plasmid>
    </source>
</reference>
<keyword evidence="2" id="KW-0813">Transport</keyword>
<dbReference type="Pfam" id="PF02653">
    <property type="entry name" value="BPD_transp_2"/>
    <property type="match status" value="1"/>
</dbReference>
<dbReference type="InterPro" id="IPR052157">
    <property type="entry name" value="BCAA_transport_permease"/>
</dbReference>
<keyword evidence="11" id="KW-1185">Reference proteome</keyword>
<dbReference type="AlphaFoldDB" id="A0A1X9LQP1"/>
<evidence type="ECO:0000313" key="10">
    <source>
        <dbReference type="EMBL" id="ARJ07505.1"/>
    </source>
</evidence>
<accession>A0A1X9LQP1</accession>
<keyword evidence="4 9" id="KW-0812">Transmembrane</keyword>
<evidence type="ECO:0000256" key="4">
    <source>
        <dbReference type="ARBA" id="ARBA00022692"/>
    </source>
</evidence>
<evidence type="ECO:0000256" key="6">
    <source>
        <dbReference type="ARBA" id="ARBA00022989"/>
    </source>
</evidence>